<comment type="similarity">
    <text evidence="1">Belongs to the short-chain dehydrogenases/reductases (SDR) family.</text>
</comment>
<dbReference type="InterPro" id="IPR020904">
    <property type="entry name" value="Sc_DH/Rdtase_CS"/>
</dbReference>
<evidence type="ECO:0000259" key="3">
    <source>
        <dbReference type="SMART" id="SM00822"/>
    </source>
</evidence>
<evidence type="ECO:0000313" key="5">
    <source>
        <dbReference type="Proteomes" id="UP000629098"/>
    </source>
</evidence>
<dbReference type="Gene3D" id="3.40.50.720">
    <property type="entry name" value="NAD(P)-binding Rossmann-like Domain"/>
    <property type="match status" value="1"/>
</dbReference>
<dbReference type="InterPro" id="IPR002347">
    <property type="entry name" value="SDR_fam"/>
</dbReference>
<dbReference type="PRINTS" id="PR00080">
    <property type="entry name" value="SDRFAMILY"/>
</dbReference>
<dbReference type="AlphaFoldDB" id="A0A8J6XG41"/>
<protein>
    <submittedName>
        <fullName evidence="4">Glucose 1-dehydrogenase</fullName>
        <ecNumber evidence="4">1.1.1.47</ecNumber>
    </submittedName>
</protein>
<feature type="domain" description="Ketoreductase" evidence="3">
    <location>
        <begin position="16"/>
        <end position="200"/>
    </location>
</feature>
<keyword evidence="5" id="KW-1185">Reference proteome</keyword>
<dbReference type="InterPro" id="IPR036291">
    <property type="entry name" value="NAD(P)-bd_dom_sf"/>
</dbReference>
<dbReference type="PANTHER" id="PTHR24321">
    <property type="entry name" value="DEHYDROGENASES, SHORT CHAIN"/>
    <property type="match status" value="1"/>
</dbReference>
<proteinExistence type="inferred from homology"/>
<name>A0A8J6XG41_9CYAN</name>
<gene>
    <name evidence="4" type="ORF">ICL16_24815</name>
</gene>
<comment type="caution">
    <text evidence="4">The sequence shown here is derived from an EMBL/GenBank/DDBJ whole genome shotgun (WGS) entry which is preliminary data.</text>
</comment>
<dbReference type="InterPro" id="IPR057326">
    <property type="entry name" value="KR_dom"/>
</dbReference>
<accession>A0A8J6XG41</accession>
<dbReference type="SUPFAM" id="SSF51735">
    <property type="entry name" value="NAD(P)-binding Rossmann-fold domains"/>
    <property type="match status" value="1"/>
</dbReference>
<dbReference type="PROSITE" id="PS00061">
    <property type="entry name" value="ADH_SHORT"/>
    <property type="match status" value="1"/>
</dbReference>
<dbReference type="Pfam" id="PF13561">
    <property type="entry name" value="adh_short_C2"/>
    <property type="match status" value="1"/>
</dbReference>
<dbReference type="GO" id="GO:0047936">
    <property type="term" value="F:glucose 1-dehydrogenase [NAD(P)+] activity"/>
    <property type="evidence" value="ECO:0007669"/>
    <property type="project" value="UniProtKB-EC"/>
</dbReference>
<evidence type="ECO:0000256" key="1">
    <source>
        <dbReference type="ARBA" id="ARBA00006484"/>
    </source>
</evidence>
<organism evidence="4 5">
    <name type="scientific">Iningainema tapete BLCC-T55</name>
    <dbReference type="NCBI Taxonomy" id="2748662"/>
    <lineage>
        <taxon>Bacteria</taxon>
        <taxon>Bacillati</taxon>
        <taxon>Cyanobacteriota</taxon>
        <taxon>Cyanophyceae</taxon>
        <taxon>Nostocales</taxon>
        <taxon>Scytonemataceae</taxon>
        <taxon>Iningainema tapete</taxon>
    </lineage>
</organism>
<dbReference type="PRINTS" id="PR00081">
    <property type="entry name" value="GDHRDH"/>
</dbReference>
<dbReference type="FunFam" id="3.40.50.720:FF:000084">
    <property type="entry name" value="Short-chain dehydrogenase reductase"/>
    <property type="match status" value="1"/>
</dbReference>
<reference evidence="4" key="1">
    <citation type="submission" date="2020-09" db="EMBL/GenBank/DDBJ databases">
        <title>Iningainema tapete sp. nov. (Scytonemataceae, Cyanobacteria) from greenhouses in central Florida (USA) produces two types of nodularin with biosynthetic potential for microcystin-LR and anabaenopeptins.</title>
        <authorList>
            <person name="Berthold D.E."/>
            <person name="Lefler F.W."/>
            <person name="Huang I.-S."/>
            <person name="Abdulla H."/>
            <person name="Zimba P.V."/>
            <person name="Laughinghouse H.D. IV."/>
        </authorList>
    </citation>
    <scope>NUCLEOTIDE SEQUENCE</scope>
    <source>
        <strain evidence="4">BLCCT55</strain>
    </source>
</reference>
<dbReference type="CDD" id="cd05233">
    <property type="entry name" value="SDR_c"/>
    <property type="match status" value="1"/>
</dbReference>
<sequence length="264" mass="27848">MPPASNSQGAGRFSNKVVLITGGTSGIGRATVEAFAAEGAKVTFCGRREQLGKEVQANVRAKGGDVLYIRADVLNPDDVQAFVQKTIATYGRIDIAFNNAGVSTQGKVHETSEEEWDRVVDTNLKGVWLSMKYEIPQMLKQKSGVIINNSSVQGFATRPGGSPYAATKAGIMSLTRSAALEYGTSGIRVVAIAPGIIDTPLFRRYSELAKTSEGLAQIAENVGGLKRIAIADEVAKAVLLLSSDEASYITGSPHIIDGGLLAGF</sequence>
<dbReference type="SMART" id="SM00822">
    <property type="entry name" value="PKS_KR"/>
    <property type="match status" value="1"/>
</dbReference>
<evidence type="ECO:0000256" key="2">
    <source>
        <dbReference type="ARBA" id="ARBA00023002"/>
    </source>
</evidence>
<dbReference type="EMBL" id="JACXAE010000076">
    <property type="protein sequence ID" value="MBD2775194.1"/>
    <property type="molecule type" value="Genomic_DNA"/>
</dbReference>
<dbReference type="EC" id="1.1.1.47" evidence="4"/>
<dbReference type="Proteomes" id="UP000629098">
    <property type="component" value="Unassembled WGS sequence"/>
</dbReference>
<keyword evidence="2 4" id="KW-0560">Oxidoreductase</keyword>
<dbReference type="PANTHER" id="PTHR24321:SF11">
    <property type="entry name" value="BLR0893 PROTEIN"/>
    <property type="match status" value="1"/>
</dbReference>
<evidence type="ECO:0000313" key="4">
    <source>
        <dbReference type="EMBL" id="MBD2775194.1"/>
    </source>
</evidence>
<dbReference type="NCBIfam" id="NF005559">
    <property type="entry name" value="PRK07231.1"/>
    <property type="match status" value="1"/>
</dbReference>